<keyword evidence="2" id="KW-0614">Plasmid</keyword>
<dbReference type="InterPro" id="IPR010319">
    <property type="entry name" value="Transglutaminase-like_Cys_pept"/>
</dbReference>
<dbReference type="Proteomes" id="UP000596351">
    <property type="component" value="Plasmid p1"/>
</dbReference>
<organism evidence="2 3">
    <name type="scientific">Rhizobium rosettiformans</name>
    <dbReference type="NCBI Taxonomy" id="1368430"/>
    <lineage>
        <taxon>Bacteria</taxon>
        <taxon>Pseudomonadati</taxon>
        <taxon>Pseudomonadota</taxon>
        <taxon>Alphaproteobacteria</taxon>
        <taxon>Hyphomicrobiales</taxon>
        <taxon>Rhizobiaceae</taxon>
        <taxon>Rhizobium/Agrobacterium group</taxon>
        <taxon>Rhizobium</taxon>
    </lineage>
</organism>
<evidence type="ECO:0000313" key="3">
    <source>
        <dbReference type="Proteomes" id="UP000596351"/>
    </source>
</evidence>
<keyword evidence="3" id="KW-1185">Reference proteome</keyword>
<sequence>MMKKTIMAVATMLAIGAGTAGQSHAFQVGGLARQLDVEAARAPAPLQMQLFCLQHPKECKPSKAKVVTYSPRIEKIIRSVNASVNREITPTREKRDIWSVNVKKGDCDDYVMTKRQRLIRAGIPSSALRIAVVRTRMGEGHAVLIVKTTEGDFVLDNLRKSIVKRNVTGYQYVSVSSGNPLKWTR</sequence>
<protein>
    <recommendedName>
        <fullName evidence="4">Transglutaminase</fullName>
    </recommendedName>
</protein>
<accession>A0ABX7F2B1</accession>
<dbReference type="PANTHER" id="PTHR39327">
    <property type="match status" value="1"/>
</dbReference>
<dbReference type="EMBL" id="CP032406">
    <property type="protein sequence ID" value="QRF54349.1"/>
    <property type="molecule type" value="Genomic_DNA"/>
</dbReference>
<proteinExistence type="predicted"/>
<dbReference type="Pfam" id="PF06035">
    <property type="entry name" value="Peptidase_C93"/>
    <property type="match status" value="1"/>
</dbReference>
<dbReference type="PANTHER" id="PTHR39327:SF1">
    <property type="entry name" value="BLR5470 PROTEIN"/>
    <property type="match status" value="1"/>
</dbReference>
<geneLocation type="plasmid" evidence="2 3">
    <name>p1</name>
</geneLocation>
<keyword evidence="1" id="KW-0732">Signal</keyword>
<feature type="chain" id="PRO_5046837780" description="Transglutaminase" evidence="1">
    <location>
        <begin position="26"/>
        <end position="185"/>
    </location>
</feature>
<name>A0ABX7F2B1_9HYPH</name>
<evidence type="ECO:0008006" key="4">
    <source>
        <dbReference type="Google" id="ProtNLM"/>
    </source>
</evidence>
<dbReference type="RefSeq" id="WP_203020880.1">
    <property type="nucleotide sequence ID" value="NZ_CP032406.1"/>
</dbReference>
<gene>
    <name evidence="2" type="ORF">D4A92_22795</name>
</gene>
<feature type="signal peptide" evidence="1">
    <location>
        <begin position="1"/>
        <end position="25"/>
    </location>
</feature>
<evidence type="ECO:0000256" key="1">
    <source>
        <dbReference type="SAM" id="SignalP"/>
    </source>
</evidence>
<reference evidence="2 3" key="1">
    <citation type="submission" date="2018-09" db="EMBL/GenBank/DDBJ databases">
        <title>Rhizobium sp. MAE2-X.</title>
        <authorList>
            <person name="Lee Y."/>
            <person name="Jeon C.O."/>
        </authorList>
    </citation>
    <scope>NUCLEOTIDE SEQUENCE [LARGE SCALE GENOMIC DNA]</scope>
    <source>
        <strain evidence="2 3">MAE2-X</strain>
        <plasmid evidence="2 3">p1</plasmid>
    </source>
</reference>
<evidence type="ECO:0000313" key="2">
    <source>
        <dbReference type="EMBL" id="QRF54349.1"/>
    </source>
</evidence>
<dbReference type="Gene3D" id="3.10.620.30">
    <property type="match status" value="1"/>
</dbReference>